<evidence type="ECO:0000313" key="3">
    <source>
        <dbReference type="Proteomes" id="UP000481153"/>
    </source>
</evidence>
<feature type="region of interest" description="Disordered" evidence="1">
    <location>
        <begin position="79"/>
        <end position="133"/>
    </location>
</feature>
<keyword evidence="3" id="KW-1185">Reference proteome</keyword>
<accession>A0A6G0XDS8</accession>
<dbReference type="Proteomes" id="UP000481153">
    <property type="component" value="Unassembled WGS sequence"/>
</dbReference>
<protein>
    <submittedName>
        <fullName evidence="2">Uncharacterized protein</fullName>
    </submittedName>
</protein>
<comment type="caution">
    <text evidence="2">The sequence shown here is derived from an EMBL/GenBank/DDBJ whole genome shotgun (WGS) entry which is preliminary data.</text>
</comment>
<organism evidence="2 3">
    <name type="scientific">Aphanomyces euteiches</name>
    <dbReference type="NCBI Taxonomy" id="100861"/>
    <lineage>
        <taxon>Eukaryota</taxon>
        <taxon>Sar</taxon>
        <taxon>Stramenopiles</taxon>
        <taxon>Oomycota</taxon>
        <taxon>Saprolegniomycetes</taxon>
        <taxon>Saprolegniales</taxon>
        <taxon>Verrucalvaceae</taxon>
        <taxon>Aphanomyces</taxon>
    </lineage>
</organism>
<evidence type="ECO:0000256" key="1">
    <source>
        <dbReference type="SAM" id="MobiDB-lite"/>
    </source>
</evidence>
<dbReference type="VEuPathDB" id="FungiDB:AeMF1_021610"/>
<reference evidence="2 3" key="1">
    <citation type="submission" date="2019-07" db="EMBL/GenBank/DDBJ databases">
        <title>Genomics analysis of Aphanomyces spp. identifies a new class of oomycete effector associated with host adaptation.</title>
        <authorList>
            <person name="Gaulin E."/>
        </authorList>
    </citation>
    <scope>NUCLEOTIDE SEQUENCE [LARGE SCALE GENOMIC DNA]</scope>
    <source>
        <strain evidence="2 3">ATCC 201684</strain>
    </source>
</reference>
<sequence>MFGVKNTQTEMIDDEMLDTEYCKAYRDDPNFKKIVDSHDHTTGFNEAWDSISRVRFNVLRRFAEPIEALQPVEAQAPLEVEEASEAHEPLDAPQTDIGEAQPEALDIADAQPRAEDPEVGAQAPVEVAEDVDVHAQEVADAQATANVNLVAGDDDAVAPLDAAGPTQ</sequence>
<name>A0A6G0XDS8_9STRA</name>
<evidence type="ECO:0000313" key="2">
    <source>
        <dbReference type="EMBL" id="KAF0738342.1"/>
    </source>
</evidence>
<dbReference type="AlphaFoldDB" id="A0A6G0XDS8"/>
<proteinExistence type="predicted"/>
<dbReference type="EMBL" id="VJMJ01000076">
    <property type="protein sequence ID" value="KAF0738342.1"/>
    <property type="molecule type" value="Genomic_DNA"/>
</dbReference>
<gene>
    <name evidence="2" type="ORF">Ae201684_005780</name>
</gene>